<reference evidence="19 20" key="1">
    <citation type="journal article" date="2013" name="Genome Biol.">
        <title>The genome sequence of the most widely cultivated cacao type and its use to identify candidate genes regulating pod color.</title>
        <authorList>
            <person name="Motamayor J.C."/>
            <person name="Mockaitis K."/>
            <person name="Schmutz J."/>
            <person name="Haiminen N."/>
            <person name="Iii D.L."/>
            <person name="Cornejo O."/>
            <person name="Findley S.D."/>
            <person name="Zheng P."/>
            <person name="Utro F."/>
            <person name="Royaert S."/>
            <person name="Saski C."/>
            <person name="Jenkins J."/>
            <person name="Podicheti R."/>
            <person name="Zhao M."/>
            <person name="Scheffler B.E."/>
            <person name="Stack J.C."/>
            <person name="Feltus F.A."/>
            <person name="Mustiga G.M."/>
            <person name="Amores F."/>
            <person name="Phillips W."/>
            <person name="Marelli J.P."/>
            <person name="May G.D."/>
            <person name="Shapiro H."/>
            <person name="Ma J."/>
            <person name="Bustamante C.D."/>
            <person name="Schnell R.J."/>
            <person name="Main D."/>
            <person name="Gilbert D."/>
            <person name="Parida L."/>
            <person name="Kuhn D.N."/>
        </authorList>
    </citation>
    <scope>NUCLEOTIDE SEQUENCE [LARGE SCALE GENOMIC DNA]</scope>
    <source>
        <strain evidence="20">cv. Matina 1-6</strain>
    </source>
</reference>
<dbReference type="Gramene" id="EOY28497">
    <property type="protein sequence ID" value="EOY28497"/>
    <property type="gene ID" value="TCM_030039"/>
</dbReference>
<keyword evidence="14" id="KW-0245">EGF-like domain</keyword>
<evidence type="ECO:0000256" key="10">
    <source>
        <dbReference type="ARBA" id="ARBA00023157"/>
    </source>
</evidence>
<gene>
    <name evidence="19" type="ORF">TCM_030039</name>
</gene>
<accession>A0A061GH48</accession>
<dbReference type="Pfam" id="PF07714">
    <property type="entry name" value="PK_Tyr_Ser-Thr"/>
    <property type="match status" value="1"/>
</dbReference>
<dbReference type="FunFam" id="3.30.200.20:FF:000195">
    <property type="entry name" value="G-type lectin S-receptor-like serine/threonine-protein kinase"/>
    <property type="match status" value="1"/>
</dbReference>
<keyword evidence="3" id="KW-0472">Membrane</keyword>
<keyword evidence="9 15" id="KW-0067">ATP-binding</keyword>
<dbReference type="Gene3D" id="1.10.510.10">
    <property type="entry name" value="Transferase(Phosphotransferase) domain 1"/>
    <property type="match status" value="1"/>
</dbReference>
<dbReference type="PANTHER" id="PTHR27002">
    <property type="entry name" value="RECEPTOR-LIKE SERINE/THREONINE-PROTEIN KINASE SD1-8"/>
    <property type="match status" value="1"/>
</dbReference>
<evidence type="ECO:0000256" key="1">
    <source>
        <dbReference type="ARBA" id="ARBA00004251"/>
    </source>
</evidence>
<dbReference type="GO" id="GO:0005886">
    <property type="term" value="C:plasma membrane"/>
    <property type="evidence" value="ECO:0000318"/>
    <property type="project" value="GO_Central"/>
</dbReference>
<dbReference type="PROSITE" id="PS50026">
    <property type="entry name" value="EGF_3"/>
    <property type="match status" value="1"/>
</dbReference>
<organism evidence="19 20">
    <name type="scientific">Theobroma cacao</name>
    <name type="common">Cacao</name>
    <name type="synonym">Cocoa</name>
    <dbReference type="NCBI Taxonomy" id="3641"/>
    <lineage>
        <taxon>Eukaryota</taxon>
        <taxon>Viridiplantae</taxon>
        <taxon>Streptophyta</taxon>
        <taxon>Embryophyta</taxon>
        <taxon>Tracheophyta</taxon>
        <taxon>Spermatophyta</taxon>
        <taxon>Magnoliopsida</taxon>
        <taxon>eudicotyledons</taxon>
        <taxon>Gunneridae</taxon>
        <taxon>Pentapetalae</taxon>
        <taxon>rosids</taxon>
        <taxon>malvids</taxon>
        <taxon>Malvales</taxon>
        <taxon>Malvaceae</taxon>
        <taxon>Byttnerioideae</taxon>
        <taxon>Theobroma</taxon>
    </lineage>
</organism>
<evidence type="ECO:0000256" key="2">
    <source>
        <dbReference type="ARBA" id="ARBA00012513"/>
    </source>
</evidence>
<keyword evidence="20" id="KW-1185">Reference proteome</keyword>
<evidence type="ECO:0000256" key="15">
    <source>
        <dbReference type="PROSITE-ProRule" id="PRU10141"/>
    </source>
</evidence>
<dbReference type="PROSITE" id="PS50927">
    <property type="entry name" value="BULB_LECTIN"/>
    <property type="match status" value="1"/>
</dbReference>
<dbReference type="InterPro" id="IPR011009">
    <property type="entry name" value="Kinase-like_dom_sf"/>
</dbReference>
<evidence type="ECO:0000256" key="12">
    <source>
        <dbReference type="ARBA" id="ARBA00047899"/>
    </source>
</evidence>
<dbReference type="InterPro" id="IPR001245">
    <property type="entry name" value="Ser-Thr/Tyr_kinase_cat_dom"/>
</dbReference>
<feature type="binding site" evidence="15">
    <location>
        <position position="272"/>
    </location>
    <ligand>
        <name>ATP</name>
        <dbReference type="ChEBI" id="CHEBI:30616"/>
    </ligand>
</feature>
<dbReference type="GO" id="GO:0004674">
    <property type="term" value="F:protein serine/threonine kinase activity"/>
    <property type="evidence" value="ECO:0000318"/>
    <property type="project" value="GO_Central"/>
</dbReference>
<keyword evidence="3" id="KW-1003">Cell membrane</keyword>
<evidence type="ECO:0000256" key="6">
    <source>
        <dbReference type="ARBA" id="ARBA00022729"/>
    </source>
</evidence>
<comment type="catalytic activity">
    <reaction evidence="12">
        <text>L-threonyl-[protein] + ATP = O-phospho-L-threonyl-[protein] + ADP + H(+)</text>
        <dbReference type="Rhea" id="RHEA:46608"/>
        <dbReference type="Rhea" id="RHEA-COMP:11060"/>
        <dbReference type="Rhea" id="RHEA-COMP:11605"/>
        <dbReference type="ChEBI" id="CHEBI:15378"/>
        <dbReference type="ChEBI" id="CHEBI:30013"/>
        <dbReference type="ChEBI" id="CHEBI:30616"/>
        <dbReference type="ChEBI" id="CHEBI:61977"/>
        <dbReference type="ChEBI" id="CHEBI:456216"/>
        <dbReference type="EC" id="2.7.11.1"/>
    </reaction>
</comment>
<dbReference type="Pfam" id="PF01453">
    <property type="entry name" value="B_lectin"/>
    <property type="match status" value="1"/>
</dbReference>
<dbReference type="EC" id="2.7.11.1" evidence="2"/>
<dbReference type="InterPro" id="IPR001480">
    <property type="entry name" value="Bulb-type_lectin_dom"/>
</dbReference>
<dbReference type="GO" id="GO:0006955">
    <property type="term" value="P:immune response"/>
    <property type="evidence" value="ECO:0000318"/>
    <property type="project" value="GO_Central"/>
</dbReference>
<dbReference type="InterPro" id="IPR036426">
    <property type="entry name" value="Bulb-type_lectin_dom_sf"/>
</dbReference>
<evidence type="ECO:0000256" key="5">
    <source>
        <dbReference type="ARBA" id="ARBA00022679"/>
    </source>
</evidence>
<evidence type="ECO:0000256" key="8">
    <source>
        <dbReference type="ARBA" id="ARBA00022777"/>
    </source>
</evidence>
<proteinExistence type="predicted"/>
<dbReference type="SUPFAM" id="SSF56112">
    <property type="entry name" value="Protein kinase-like (PK-like)"/>
    <property type="match status" value="1"/>
</dbReference>
<evidence type="ECO:0000259" key="17">
    <source>
        <dbReference type="PROSITE" id="PS50026"/>
    </source>
</evidence>
<feature type="domain" description="Bulb-type lectin" evidence="18">
    <location>
        <begin position="16"/>
        <end position="138"/>
    </location>
</feature>
<dbReference type="InterPro" id="IPR017441">
    <property type="entry name" value="Protein_kinase_ATP_BS"/>
</dbReference>
<dbReference type="AlphaFoldDB" id="A0A061GH48"/>
<evidence type="ECO:0000256" key="3">
    <source>
        <dbReference type="ARBA" id="ARBA00022475"/>
    </source>
</evidence>
<sequence>MEDFLDNIKQQIVYVDGLPIKHQRGDNGEGLVSAGQSFVLGFFSPWNSNNHYVGIWFKDVPQQTVIWVANRDDQVTDSSGTLTITSTGNMFIHKNESTVPIWSSNSSTTSNNSVLKLLDTGNLVVKDANSDRRGEWVVVYNLQRDECDAYAKCGPNGICNVNKELYCRCPSGFTPKRPEDWNGFDWSGGCSRRIELNYSMRGHKRRQVQIVHNPNQGYDPGAGEEALDLPSFDMVTVATATNDYLFTNKIGAGGFGHVYKGKLPTGQEIAVKRLSKDSQQGLQEFKNEVILIAKLQHRNLVKLLGCCIRGEEKMLIYEYMHNRSLDFHLYNRAMNPKISDFGLARIFGADQTEANMTRVVGTYGYMSPEYAIEGLFLVKSDVFSFGVLVLEIISGKRKRGFYHSNHDMNLLGHAWKLWNEDKALQLGDALMEKSVTT</sequence>
<dbReference type="InterPro" id="IPR000742">
    <property type="entry name" value="EGF"/>
</dbReference>
<dbReference type="InParanoid" id="A0A061GH48"/>
<evidence type="ECO:0000256" key="4">
    <source>
        <dbReference type="ARBA" id="ARBA00022527"/>
    </source>
</evidence>
<name>A0A061GH48_THECC</name>
<evidence type="ECO:0000313" key="19">
    <source>
        <dbReference type="EMBL" id="EOY28497.1"/>
    </source>
</evidence>
<dbReference type="EMBL" id="CM001884">
    <property type="protein sequence ID" value="EOY28497.1"/>
    <property type="molecule type" value="Genomic_DNA"/>
</dbReference>
<dbReference type="Proteomes" id="UP000026915">
    <property type="component" value="Chromosome 6"/>
</dbReference>
<keyword evidence="4" id="KW-0723">Serine/threonine-protein kinase</keyword>
<keyword evidence="10" id="KW-1015">Disulfide bond</keyword>
<dbReference type="OMA" id="HECATDR"/>
<dbReference type="eggNOG" id="ENOG502QS2H">
    <property type="taxonomic scope" value="Eukaryota"/>
</dbReference>
<dbReference type="GO" id="GO:0005524">
    <property type="term" value="F:ATP binding"/>
    <property type="evidence" value="ECO:0007669"/>
    <property type="project" value="UniProtKB-UniRule"/>
</dbReference>
<dbReference type="PANTHER" id="PTHR27002:SF864">
    <property type="entry name" value="RECEPTOR-LIKE SERINE_THREONINE-PROTEIN KINASE"/>
    <property type="match status" value="1"/>
</dbReference>
<dbReference type="GO" id="GO:0048544">
    <property type="term" value="P:recognition of pollen"/>
    <property type="evidence" value="ECO:0007669"/>
    <property type="project" value="InterPro"/>
</dbReference>
<keyword evidence="6" id="KW-0732">Signal</keyword>
<feature type="domain" description="Protein kinase" evidence="16">
    <location>
        <begin position="244"/>
        <end position="437"/>
    </location>
</feature>
<dbReference type="PROSITE" id="PS50011">
    <property type="entry name" value="PROTEIN_KINASE_DOM"/>
    <property type="match status" value="1"/>
</dbReference>
<protein>
    <recommendedName>
        <fullName evidence="2">non-specific serine/threonine protein kinase</fullName>
        <ecNumber evidence="2">2.7.11.1</ecNumber>
    </recommendedName>
</protein>
<feature type="domain" description="EGF-like" evidence="17">
    <location>
        <begin position="143"/>
        <end position="179"/>
    </location>
</feature>
<evidence type="ECO:0000259" key="18">
    <source>
        <dbReference type="PROSITE" id="PS50927"/>
    </source>
</evidence>
<keyword evidence="11" id="KW-0325">Glycoprotein</keyword>
<dbReference type="PROSITE" id="PS00107">
    <property type="entry name" value="PROTEIN_KINASE_ATP"/>
    <property type="match status" value="1"/>
</dbReference>
<dbReference type="GO" id="GO:0007165">
    <property type="term" value="P:signal transduction"/>
    <property type="evidence" value="ECO:0000318"/>
    <property type="project" value="GO_Central"/>
</dbReference>
<dbReference type="SMART" id="SM00108">
    <property type="entry name" value="B_lectin"/>
    <property type="match status" value="1"/>
</dbReference>
<keyword evidence="7 15" id="KW-0547">Nucleotide-binding</keyword>
<keyword evidence="5" id="KW-0808">Transferase</keyword>
<dbReference type="FunFam" id="2.90.10.10:FF:000005">
    <property type="entry name" value="G-type lectin S-receptor-like serine/threonine-protein kinase"/>
    <property type="match status" value="1"/>
</dbReference>
<evidence type="ECO:0000256" key="11">
    <source>
        <dbReference type="ARBA" id="ARBA00023180"/>
    </source>
</evidence>
<evidence type="ECO:0000313" key="20">
    <source>
        <dbReference type="Proteomes" id="UP000026915"/>
    </source>
</evidence>
<dbReference type="Gene3D" id="3.30.200.20">
    <property type="entry name" value="Phosphorylase Kinase, domain 1"/>
    <property type="match status" value="1"/>
</dbReference>
<dbReference type="HOGENOM" id="CLU_627637_0_0_1"/>
<dbReference type="Gene3D" id="2.90.10.10">
    <property type="entry name" value="Bulb-type lectin domain"/>
    <property type="match status" value="1"/>
</dbReference>
<evidence type="ECO:0000256" key="13">
    <source>
        <dbReference type="ARBA" id="ARBA00048679"/>
    </source>
</evidence>
<comment type="caution">
    <text evidence="14">Lacks conserved residue(s) required for the propagation of feature annotation.</text>
</comment>
<evidence type="ECO:0000256" key="7">
    <source>
        <dbReference type="ARBA" id="ARBA00022741"/>
    </source>
</evidence>
<dbReference type="SUPFAM" id="SSF51110">
    <property type="entry name" value="alpha-D-mannose-specific plant lectins"/>
    <property type="match status" value="1"/>
</dbReference>
<comment type="catalytic activity">
    <reaction evidence="13">
        <text>L-seryl-[protein] + ATP = O-phospho-L-seryl-[protein] + ADP + H(+)</text>
        <dbReference type="Rhea" id="RHEA:17989"/>
        <dbReference type="Rhea" id="RHEA-COMP:9863"/>
        <dbReference type="Rhea" id="RHEA-COMP:11604"/>
        <dbReference type="ChEBI" id="CHEBI:15378"/>
        <dbReference type="ChEBI" id="CHEBI:29999"/>
        <dbReference type="ChEBI" id="CHEBI:30616"/>
        <dbReference type="ChEBI" id="CHEBI:83421"/>
        <dbReference type="ChEBI" id="CHEBI:456216"/>
        <dbReference type="EC" id="2.7.11.1"/>
    </reaction>
</comment>
<evidence type="ECO:0000256" key="9">
    <source>
        <dbReference type="ARBA" id="ARBA00022840"/>
    </source>
</evidence>
<dbReference type="CDD" id="cd00053">
    <property type="entry name" value="EGF"/>
    <property type="match status" value="1"/>
</dbReference>
<keyword evidence="8" id="KW-0418">Kinase</keyword>
<dbReference type="InterPro" id="IPR000719">
    <property type="entry name" value="Prot_kinase_dom"/>
</dbReference>
<evidence type="ECO:0000256" key="14">
    <source>
        <dbReference type="PROSITE-ProRule" id="PRU00076"/>
    </source>
</evidence>
<dbReference type="CDD" id="cd00028">
    <property type="entry name" value="B_lectin"/>
    <property type="match status" value="1"/>
</dbReference>
<comment type="subcellular location">
    <subcellularLocation>
        <location evidence="1">Cell membrane</location>
        <topology evidence="1">Single-pass type I membrane protein</topology>
    </subcellularLocation>
</comment>
<evidence type="ECO:0000259" key="16">
    <source>
        <dbReference type="PROSITE" id="PS50011"/>
    </source>
</evidence>